<dbReference type="InterPro" id="IPR049207">
    <property type="entry name" value="DUF4246_N"/>
</dbReference>
<sequence>MDPPEFVPTDQQIKAFKDWIQSKDCKPRIWDAQRWFRTFQQIENVSEDSLSEILGPLIDKAIEDANKAVEERNKALSYLKVPGFGLPLGHMPPEEERFPVLIGVHDYDWKAATLLIREVCMLKFIEEVTNKPQWWEKVFNPDIANKWKQEALQMNWEEYRTYADFTPAMADACIHELRNKAELFKKTRLIPIFDYSSCVIKSDTLVPESLRDALRTAAAVLENVPEEKKDWHPGSTHKVLDLVHPSLWPFIYGRTPVLLDKRINLENALSHCGVGTVLPAPKPIEIAGPGSDWSSPLENPVPSLSYKYQWLPCDVMLDGQTAKIDSYVNNLHPVEHVNFYPIIECFIEKALPAWDVIYRWPTEFEIQRLKTREAQSECTTSEICNHMYACEPWNRPLDEGEPQREENEPFTEGYRTSERFKRDMAWLVETHKLDLPEPVPTSENYFRLKPSDVKSSGFFNGASRIQVIVKLANVHLTPEDPDFKFEASQELADWYTSNANDSGNDPDLEGSSYKPSSSEDSSSDSDASSSEGRPLSLDLPDYQSIYVDNDPTEFEGGSWHTEGMLNERICATALFYYDSENITDCHLDFRTPADREELVVNLNYEQSQHFPIERTFAIPNTNRDTLQYVGGVLTTNSPSTGDADTRAVFFPNLLQHRVSPFRLKDPTRPGHRKILALFLVDPAIPVLSTANVPPQQRHWWAKETRVEEALAARLPNELTKLVLDNAAGLPFDLDEAKSIRLDLMDERSMKQDSTEEQLHIANWNFCEH</sequence>
<dbReference type="Proteomes" id="UP000034112">
    <property type="component" value="Unassembled WGS sequence"/>
</dbReference>
<evidence type="ECO:0000256" key="1">
    <source>
        <dbReference type="SAM" id="MobiDB-lite"/>
    </source>
</evidence>
<evidence type="ECO:0000313" key="5">
    <source>
        <dbReference type="Proteomes" id="UP000034112"/>
    </source>
</evidence>
<dbReference type="OrthoDB" id="415532at2759"/>
<dbReference type="InterPro" id="IPR025340">
    <property type="entry name" value="DUF4246"/>
</dbReference>
<dbReference type="Pfam" id="PF21666">
    <property type="entry name" value="DUF4246_N"/>
    <property type="match status" value="1"/>
</dbReference>
<reference evidence="5" key="1">
    <citation type="journal article" date="2015" name="Genome Announc.">
        <title>Draft whole-genome sequence of the biocontrol agent Trichoderma harzianum T6776.</title>
        <authorList>
            <person name="Baroncelli R."/>
            <person name="Piaggeschi G."/>
            <person name="Fiorini L."/>
            <person name="Bertolini E."/>
            <person name="Zapparata A."/>
            <person name="Pe M.E."/>
            <person name="Sarrocco S."/>
            <person name="Vannacci G."/>
        </authorList>
    </citation>
    <scope>NUCLEOTIDE SEQUENCE [LARGE SCALE GENOMIC DNA]</scope>
    <source>
        <strain evidence="5">T6776</strain>
    </source>
</reference>
<dbReference type="EMBL" id="JOKZ01000016">
    <property type="protein sequence ID" value="KKP06936.1"/>
    <property type="molecule type" value="Genomic_DNA"/>
</dbReference>
<protein>
    <submittedName>
        <fullName evidence="4">Uncharacterized protein</fullName>
    </submittedName>
</protein>
<dbReference type="Pfam" id="PF14033">
    <property type="entry name" value="DUF4246"/>
    <property type="match status" value="2"/>
</dbReference>
<organism evidence="4 5">
    <name type="scientific">Trichoderma harzianum</name>
    <name type="common">Hypocrea lixii</name>
    <dbReference type="NCBI Taxonomy" id="5544"/>
    <lineage>
        <taxon>Eukaryota</taxon>
        <taxon>Fungi</taxon>
        <taxon>Dikarya</taxon>
        <taxon>Ascomycota</taxon>
        <taxon>Pezizomycotina</taxon>
        <taxon>Sordariomycetes</taxon>
        <taxon>Hypocreomycetidae</taxon>
        <taxon>Hypocreales</taxon>
        <taxon>Hypocreaceae</taxon>
        <taxon>Trichoderma</taxon>
    </lineage>
</organism>
<proteinExistence type="predicted"/>
<feature type="domain" description="DUF4246" evidence="2">
    <location>
        <begin position="168"/>
        <end position="484"/>
    </location>
</feature>
<comment type="caution">
    <text evidence="4">The sequence shown here is derived from an EMBL/GenBank/DDBJ whole genome shotgun (WGS) entry which is preliminary data.</text>
</comment>
<feature type="compositionally biased region" description="Low complexity" evidence="1">
    <location>
        <begin position="511"/>
        <end position="530"/>
    </location>
</feature>
<feature type="region of interest" description="Disordered" evidence="1">
    <location>
        <begin position="496"/>
        <end position="541"/>
    </location>
</feature>
<feature type="domain" description="DUF4246" evidence="3">
    <location>
        <begin position="81"/>
        <end position="150"/>
    </location>
</feature>
<evidence type="ECO:0000313" key="4">
    <source>
        <dbReference type="EMBL" id="KKP06936.1"/>
    </source>
</evidence>
<accession>A0A0F9XQP4</accession>
<dbReference type="PANTHER" id="PTHR33119:SF1">
    <property type="entry name" value="FE2OG DIOXYGENASE DOMAIN-CONTAINING PROTEIN"/>
    <property type="match status" value="1"/>
</dbReference>
<gene>
    <name evidence="4" type="ORF">THAR02_01017</name>
</gene>
<dbReference type="AlphaFoldDB" id="A0A0F9XQP4"/>
<dbReference type="InterPro" id="IPR049192">
    <property type="entry name" value="DUF4246_C"/>
</dbReference>
<evidence type="ECO:0000259" key="2">
    <source>
        <dbReference type="Pfam" id="PF14033"/>
    </source>
</evidence>
<evidence type="ECO:0000259" key="3">
    <source>
        <dbReference type="Pfam" id="PF21666"/>
    </source>
</evidence>
<feature type="domain" description="DUF4246" evidence="2">
    <location>
        <begin position="544"/>
        <end position="702"/>
    </location>
</feature>
<name>A0A0F9XQP4_TRIHA</name>
<dbReference type="OMA" id="MLNERIC"/>
<dbReference type="PANTHER" id="PTHR33119">
    <property type="entry name" value="IFI3P"/>
    <property type="match status" value="1"/>
</dbReference>